<name>A0ABT7USP2_9FIRM</name>
<evidence type="ECO:0000313" key="2">
    <source>
        <dbReference type="Proteomes" id="UP001529380"/>
    </source>
</evidence>
<protein>
    <submittedName>
        <fullName evidence="1">DUF1848 domain-containing protein</fullName>
    </submittedName>
</protein>
<sequence length="287" mass="32123">MLLSVSRRTDIPAWYADWFFLRLAEGFALVPSPRAPHRLHQISLNPDVVDGIVFWTKNPLPMLPRLKELEQYLTVFQFTLTGYGSEAEPALPDKDTVLIPAFQRLSRALGPRRVIWRYDPIFFTREYTEEWHLVRFEQIARRLQGYTETCVISFLDEYQGTRARMRPLIPAAFDPRAAARLALGLAEIASDCGMHIQSCAEALDLGAAGIAHGSCIDGALFESLLGQPLHWSLAKGQRPECGCAASVDIGIYNTCLGGCRYCYANFSPRQITANRAAHDPRSPLLIG</sequence>
<dbReference type="RefSeq" id="WP_289600247.1">
    <property type="nucleotide sequence ID" value="NZ_JAUDCL010000020.1"/>
</dbReference>
<dbReference type="InterPro" id="IPR014998">
    <property type="entry name" value="DUF1848"/>
</dbReference>
<gene>
    <name evidence="1" type="ORF">QUW08_10820</name>
</gene>
<dbReference type="Proteomes" id="UP001529380">
    <property type="component" value="Unassembled WGS sequence"/>
</dbReference>
<reference evidence="1 2" key="3">
    <citation type="submission" date="2023-06" db="EMBL/GenBank/DDBJ databases">
        <authorList>
            <person name="Zeman M."/>
            <person name="Kubasova T."/>
            <person name="Jahodarova E."/>
            <person name="Nykrynova M."/>
            <person name="Rychlik I."/>
        </authorList>
    </citation>
    <scope>NUCLEOTIDE SEQUENCE [LARGE SCALE GENOMIC DNA]</scope>
    <source>
        <strain evidence="1 2">ET340</strain>
    </source>
</reference>
<proteinExistence type="predicted"/>
<organism evidence="1 2">
    <name type="scientific">Allofournierella massiliensis</name>
    <dbReference type="NCBI Taxonomy" id="1650663"/>
    <lineage>
        <taxon>Bacteria</taxon>
        <taxon>Bacillati</taxon>
        <taxon>Bacillota</taxon>
        <taxon>Clostridia</taxon>
        <taxon>Eubacteriales</taxon>
        <taxon>Oscillospiraceae</taxon>
        <taxon>Allofournierella</taxon>
    </lineage>
</organism>
<dbReference type="EMBL" id="JAUDCL010000020">
    <property type="protein sequence ID" value="MDM8201775.1"/>
    <property type="molecule type" value="Genomic_DNA"/>
</dbReference>
<keyword evidence="2" id="KW-1185">Reference proteome</keyword>
<comment type="caution">
    <text evidence="1">The sequence shown here is derived from an EMBL/GenBank/DDBJ whole genome shotgun (WGS) entry which is preliminary data.</text>
</comment>
<reference evidence="2" key="1">
    <citation type="submission" date="2023-06" db="EMBL/GenBank/DDBJ databases">
        <title>Identification and characterization of horizontal gene transfer across gut microbiota members of farm animals based on homology search.</title>
        <authorList>
            <person name="Zeman M."/>
            <person name="Kubasova T."/>
            <person name="Jahodarova E."/>
            <person name="Nykrynova M."/>
            <person name="Rychlik I."/>
        </authorList>
    </citation>
    <scope>NUCLEOTIDE SEQUENCE [LARGE SCALE GENOMIC DNA]</scope>
    <source>
        <strain evidence="2">ET340</strain>
    </source>
</reference>
<accession>A0ABT7USP2</accession>
<dbReference type="Pfam" id="PF08902">
    <property type="entry name" value="DUF1848"/>
    <property type="match status" value="1"/>
</dbReference>
<reference evidence="1 2" key="2">
    <citation type="submission" date="2023-06" db="EMBL/GenBank/DDBJ databases">
        <title>Identification and characterization of horizontal gene transfer across gut microbiota members of farm animals based on homology search.</title>
        <authorList>
            <person name="Schwarzerova J."/>
            <person name="Nykrynova M."/>
            <person name="Jureckova K."/>
            <person name="Cejkova D."/>
            <person name="Rychlik I."/>
        </authorList>
    </citation>
    <scope>NUCLEOTIDE SEQUENCE [LARGE SCALE GENOMIC DNA]</scope>
    <source>
        <strain evidence="1 2">ET340</strain>
    </source>
</reference>
<evidence type="ECO:0000313" key="1">
    <source>
        <dbReference type="EMBL" id="MDM8201775.1"/>
    </source>
</evidence>